<organism evidence="3 4">
    <name type="scientific">Volvox africanus</name>
    <dbReference type="NCBI Taxonomy" id="51714"/>
    <lineage>
        <taxon>Eukaryota</taxon>
        <taxon>Viridiplantae</taxon>
        <taxon>Chlorophyta</taxon>
        <taxon>core chlorophytes</taxon>
        <taxon>Chlorophyceae</taxon>
        <taxon>CS clade</taxon>
        <taxon>Chlamydomonadales</taxon>
        <taxon>Volvocaceae</taxon>
        <taxon>Volvox</taxon>
    </lineage>
</organism>
<accession>A0ABQ5S7X5</accession>
<feature type="compositionally biased region" description="Polar residues" evidence="2">
    <location>
        <begin position="285"/>
        <end position="299"/>
    </location>
</feature>
<evidence type="ECO:0000313" key="3">
    <source>
        <dbReference type="EMBL" id="GLI65879.1"/>
    </source>
</evidence>
<dbReference type="Proteomes" id="UP001165090">
    <property type="component" value="Unassembled WGS sequence"/>
</dbReference>
<keyword evidence="1" id="KW-0175">Coiled coil</keyword>
<gene>
    <name evidence="3" type="ORF">VaNZ11_009516</name>
</gene>
<feature type="compositionally biased region" description="Low complexity" evidence="2">
    <location>
        <begin position="259"/>
        <end position="276"/>
    </location>
</feature>
<proteinExistence type="predicted"/>
<dbReference type="EMBL" id="BSDZ01000026">
    <property type="protein sequence ID" value="GLI65879.1"/>
    <property type="molecule type" value="Genomic_DNA"/>
</dbReference>
<comment type="caution">
    <text evidence="3">The sequence shown here is derived from an EMBL/GenBank/DDBJ whole genome shotgun (WGS) entry which is preliminary data.</text>
</comment>
<feature type="coiled-coil region" evidence="1">
    <location>
        <begin position="215"/>
        <end position="242"/>
    </location>
</feature>
<name>A0ABQ5S7X5_9CHLO</name>
<keyword evidence="4" id="KW-1185">Reference proteome</keyword>
<evidence type="ECO:0000313" key="4">
    <source>
        <dbReference type="Proteomes" id="UP001165090"/>
    </source>
</evidence>
<feature type="region of interest" description="Disordered" evidence="2">
    <location>
        <begin position="251"/>
        <end position="319"/>
    </location>
</feature>
<reference evidence="3 4" key="1">
    <citation type="journal article" date="2023" name="IScience">
        <title>Expanded male sex-determining region conserved during the evolution of homothallism in the green alga Volvox.</title>
        <authorList>
            <person name="Yamamoto K."/>
            <person name="Matsuzaki R."/>
            <person name="Mahakham W."/>
            <person name="Heman W."/>
            <person name="Sekimoto H."/>
            <person name="Kawachi M."/>
            <person name="Minakuchi Y."/>
            <person name="Toyoda A."/>
            <person name="Nozaki H."/>
        </authorList>
    </citation>
    <scope>NUCLEOTIDE SEQUENCE [LARGE SCALE GENOMIC DNA]</scope>
    <source>
        <strain evidence="3 4">NIES-4468</strain>
    </source>
</reference>
<evidence type="ECO:0000256" key="2">
    <source>
        <dbReference type="SAM" id="MobiDB-lite"/>
    </source>
</evidence>
<protein>
    <submittedName>
        <fullName evidence="3">Uncharacterized protein</fullName>
    </submittedName>
</protein>
<sequence>MYFELMAAWERNYPPNTETDAWKTPVWGILLDRYHAEVFKLEITSIINGNDKIGTISRSRNLSVFDRIDNPLPIRVVPSDDLPLVFDYILQAVNDQCVQWSEEYWQCKAQAFRNDARRRQMEASTYPRVVQTHDIREEQATQQAQARVTLLDGALALEAAAKEQLRLEIQTLAQVLTEARTDSERLPDQLMEQLTNMEDLSQDLAGRIGMIEKAYSQLRVEARDLKANLETAQEESRLAKMAVALHRMRLQGGSGSGAAGSAEGSNPLQEQEQQQQSHKSEIQTDDNTFSPNEAESNTGVMAPVPPAAATSGSHPEAASCTSQHASSRVASFFTRVKACLSALAGCLNRQVDGLSWPNVAPFFY</sequence>
<evidence type="ECO:0000256" key="1">
    <source>
        <dbReference type="SAM" id="Coils"/>
    </source>
</evidence>